<comment type="caution">
    <text evidence="2">The sequence shown here is derived from an EMBL/GenBank/DDBJ whole genome shotgun (WGS) entry which is preliminary data.</text>
</comment>
<sequence>MKILYLLIPLSLVLLGLAVWAFFWAVKNDQFDDLEGPAHRILFDEDENDLPPEERKRRQQAREQKAATSSDDDSDSS</sequence>
<name>A0ABU1GZL3_9GAMM</name>
<organism evidence="2 3">
    <name type="scientific">Vreelandella vilamensis</name>
    <dbReference type="NCBI Taxonomy" id="531309"/>
    <lineage>
        <taxon>Bacteria</taxon>
        <taxon>Pseudomonadati</taxon>
        <taxon>Pseudomonadota</taxon>
        <taxon>Gammaproteobacteria</taxon>
        <taxon>Oceanospirillales</taxon>
        <taxon>Halomonadaceae</taxon>
        <taxon>Vreelandella</taxon>
    </lineage>
</organism>
<dbReference type="RefSeq" id="WP_309654421.1">
    <property type="nucleotide sequence ID" value="NZ_JARWAN010000001.1"/>
</dbReference>
<reference evidence="2 3" key="1">
    <citation type="submission" date="2023-04" db="EMBL/GenBank/DDBJ databases">
        <title>A long-awaited taxogenomic arrangement of the family Halomonadaceae.</title>
        <authorList>
            <person name="De La Haba R."/>
            <person name="Chuvochina M."/>
            <person name="Wittouck S."/>
            <person name="Arahal D.R."/>
            <person name="Sanchez-Porro C."/>
            <person name="Hugenholtz P."/>
            <person name="Ventosa A."/>
        </authorList>
    </citation>
    <scope>NUCLEOTIDE SEQUENCE [LARGE SCALE GENOMIC DNA]</scope>
    <source>
        <strain evidence="2 3">DSM 21020</strain>
    </source>
</reference>
<evidence type="ECO:0000313" key="3">
    <source>
        <dbReference type="Proteomes" id="UP001254564"/>
    </source>
</evidence>
<dbReference type="EMBL" id="JARWAN010000001">
    <property type="protein sequence ID" value="MDR5897502.1"/>
    <property type="molecule type" value="Genomic_DNA"/>
</dbReference>
<accession>A0ABU1GZL3</accession>
<dbReference type="Proteomes" id="UP001254564">
    <property type="component" value="Unassembled WGS sequence"/>
</dbReference>
<keyword evidence="3" id="KW-1185">Reference proteome</keyword>
<proteinExistence type="predicted"/>
<dbReference type="NCBIfam" id="TIGR00847">
    <property type="entry name" value="ccoS"/>
    <property type="match status" value="1"/>
</dbReference>
<evidence type="ECO:0000313" key="2">
    <source>
        <dbReference type="EMBL" id="MDR5897502.1"/>
    </source>
</evidence>
<dbReference type="PANTHER" id="PTHR41532">
    <property type="entry name" value="FIXS PROTEIN"/>
    <property type="match status" value="1"/>
</dbReference>
<evidence type="ECO:0000256" key="1">
    <source>
        <dbReference type="SAM" id="MobiDB-lite"/>
    </source>
</evidence>
<dbReference type="PANTHER" id="PTHR41532:SF1">
    <property type="entry name" value="FIXS PROTEIN"/>
    <property type="match status" value="1"/>
</dbReference>
<protein>
    <submittedName>
        <fullName evidence="2">Cbb3-type cytochrome oxidase assembly protein CcoS</fullName>
    </submittedName>
</protein>
<feature type="compositionally biased region" description="Basic and acidic residues" evidence="1">
    <location>
        <begin position="52"/>
        <end position="65"/>
    </location>
</feature>
<dbReference type="InterPro" id="IPR004714">
    <property type="entry name" value="Cyt_oxidase_maturation_cbb3"/>
</dbReference>
<feature type="region of interest" description="Disordered" evidence="1">
    <location>
        <begin position="42"/>
        <end position="77"/>
    </location>
</feature>
<dbReference type="Pfam" id="PF03597">
    <property type="entry name" value="FixS"/>
    <property type="match status" value="1"/>
</dbReference>
<gene>
    <name evidence="2" type="primary">ccoS</name>
    <name evidence="2" type="ORF">QC823_00625</name>
</gene>